<evidence type="ECO:0000313" key="11">
    <source>
        <dbReference type="Proteomes" id="UP000241890"/>
    </source>
</evidence>
<proteinExistence type="predicted"/>
<feature type="domain" description="Guanylate cyclase" evidence="9">
    <location>
        <begin position="776"/>
        <end position="1002"/>
    </location>
</feature>
<dbReference type="OrthoDB" id="6127067at2759"/>
<dbReference type="Pfam" id="PF00211">
    <property type="entry name" value="Guanylate_cyc"/>
    <property type="match status" value="2"/>
</dbReference>
<evidence type="ECO:0000256" key="4">
    <source>
        <dbReference type="ARBA" id="ARBA00022989"/>
    </source>
</evidence>
<evidence type="ECO:0000256" key="3">
    <source>
        <dbReference type="ARBA" id="ARBA00022741"/>
    </source>
</evidence>
<dbReference type="GO" id="GO:0004383">
    <property type="term" value="F:guanylate cyclase activity"/>
    <property type="evidence" value="ECO:0007669"/>
    <property type="project" value="TreeGrafter"/>
</dbReference>
<feature type="transmembrane region" description="Helical" evidence="8">
    <location>
        <begin position="37"/>
        <end position="59"/>
    </location>
</feature>
<gene>
    <name evidence="10" type="ORF">FCC1311_069662</name>
</gene>
<keyword evidence="3" id="KW-0547">Nucleotide-binding</keyword>
<feature type="transmembrane region" description="Helical" evidence="8">
    <location>
        <begin position="563"/>
        <end position="584"/>
    </location>
</feature>
<evidence type="ECO:0000256" key="8">
    <source>
        <dbReference type="SAM" id="Phobius"/>
    </source>
</evidence>
<evidence type="ECO:0000259" key="9">
    <source>
        <dbReference type="PROSITE" id="PS50125"/>
    </source>
</evidence>
<dbReference type="Proteomes" id="UP000241890">
    <property type="component" value="Unassembled WGS sequence"/>
</dbReference>
<dbReference type="GO" id="GO:0005886">
    <property type="term" value="C:plasma membrane"/>
    <property type="evidence" value="ECO:0007669"/>
    <property type="project" value="TreeGrafter"/>
</dbReference>
<dbReference type="EMBL" id="BEYU01000083">
    <property type="protein sequence ID" value="GBG30746.1"/>
    <property type="molecule type" value="Genomic_DNA"/>
</dbReference>
<dbReference type="CDD" id="cd07302">
    <property type="entry name" value="CHD"/>
    <property type="match status" value="2"/>
</dbReference>
<dbReference type="GO" id="GO:0000166">
    <property type="term" value="F:nucleotide binding"/>
    <property type="evidence" value="ECO:0007669"/>
    <property type="project" value="UniProtKB-KW"/>
</dbReference>
<comment type="subcellular location">
    <subcellularLocation>
        <location evidence="1">Membrane</location>
    </subcellularLocation>
</comment>
<accession>A0A2R5GIN1</accession>
<protein>
    <submittedName>
        <fullName evidence="10">Receptor-type guanylate cyclase gcy-12</fullName>
    </submittedName>
</protein>
<keyword evidence="6" id="KW-0456">Lyase</keyword>
<dbReference type="InterPro" id="IPR001054">
    <property type="entry name" value="A/G_cyclase"/>
</dbReference>
<feature type="transmembrane region" description="Helical" evidence="8">
    <location>
        <begin position="591"/>
        <end position="611"/>
    </location>
</feature>
<organism evidence="10 11">
    <name type="scientific">Hondaea fermentalgiana</name>
    <dbReference type="NCBI Taxonomy" id="2315210"/>
    <lineage>
        <taxon>Eukaryota</taxon>
        <taxon>Sar</taxon>
        <taxon>Stramenopiles</taxon>
        <taxon>Bigyra</taxon>
        <taxon>Labyrinthulomycetes</taxon>
        <taxon>Thraustochytrida</taxon>
        <taxon>Thraustochytriidae</taxon>
        <taxon>Hondaea</taxon>
    </lineage>
</organism>
<dbReference type="Gene3D" id="3.30.70.1230">
    <property type="entry name" value="Nucleotide cyclase"/>
    <property type="match status" value="3"/>
</dbReference>
<sequence length="1056" mass="117967">MSFGIGIIWSKVQEANLSNMNPVLLSIVLFTSTPMTLLHSTIVVSLMNLAYTAVAFIVWRQAYAAGNTSLSLQTILILVGTTLAAQFFLTYVTYHRELNQRRAIISQHVLLLRTGAVEKETAKTRNLLRSMLPDVIAEILQERDDTEAPVRIAEKFSSVTVMFVEVCDFSAISSRQTREELVDILNTIFSVFDSALENYDVYKVETIAEVYMVVGGCPQRSRRHAEDVAELAIEFMSLMPEINRALRRIIPTMTQDVEIRIGLNTGSVVAGVVGQHSPRFKLFGDPVNTASRMESTCPRGRIQISSSTHKLLAKKFILEHRGSIFVKGKGNMDTYFLLSRRDTLDAFEQNMLVNNKSEMMEHIATNHNSLFNTWSTNGFASLRGSTRRSKVAPSPEKVSSDSSLVATPKDDNNSVQLAPSISSAKERSAGLEKEEERMKSYIRAQALSVDSYAAEYHAEIDFERSGAAAFFKRGGFCSTISRMFSQGSPEFEFAQQQRGRMTIQRFTSFLLFIIPVALIAELVLFFTLNTRNGDEDAASNQTNSVTSDTDATTTSSTFERAEYLMLITVTAAVLALSGTLQAMLRLEWDTTYIALVLEVAFLMVCGCIGYFNVMMTFPNPSFLMVIVTFLFHQQLIPLSHRILVTTIASFAAEGVLYAQEAFHNPSADKKYYRYIAESKTTGDYETEAMLTGEDVASHVVYLFATIALQTWCVALQDLFLFQDFCQSRLIMDQSIKLHQQQSQTTQLLSQLLPQSIVPKLMNGEQSRIVDNFDNVTILFTDMVGFTKFSSNISPLSLTDFLNAMYTRFDTISEKYGLYKVEIIGDAYFVVGGCPEPSEDHTERVARASVEMMNSITDLRQVAHNILLRERDEKRRAATREKRILSTTSNFERLHSTRSEIMQERARIKSIDSVASSNGDHLAKALVSASPPEVADKDDDDEQEEIHVLRDQSDASLSEDIPVPDIQIRIGIHVGSAIAGVVGYKDPRYHIFGDSVSLANMMEAKGKPGRVHISQATVDALMARPSAKGLFRIEPREVIDLSPISPPQQTYFLSVDQ</sequence>
<evidence type="ECO:0000313" key="10">
    <source>
        <dbReference type="EMBL" id="GBG30746.1"/>
    </source>
</evidence>
<dbReference type="PANTHER" id="PTHR11920:SF335">
    <property type="entry name" value="GUANYLATE CYCLASE"/>
    <property type="match status" value="1"/>
</dbReference>
<evidence type="ECO:0000256" key="5">
    <source>
        <dbReference type="ARBA" id="ARBA00023136"/>
    </source>
</evidence>
<dbReference type="PROSITE" id="PS50125">
    <property type="entry name" value="GUANYLATE_CYCLASE_2"/>
    <property type="match status" value="2"/>
</dbReference>
<dbReference type="GO" id="GO:0035556">
    <property type="term" value="P:intracellular signal transduction"/>
    <property type="evidence" value="ECO:0007669"/>
    <property type="project" value="InterPro"/>
</dbReference>
<keyword evidence="5 8" id="KW-0472">Membrane</keyword>
<dbReference type="GO" id="GO:0004016">
    <property type="term" value="F:adenylate cyclase activity"/>
    <property type="evidence" value="ECO:0007669"/>
    <property type="project" value="TreeGrafter"/>
</dbReference>
<reference evidence="10 11" key="1">
    <citation type="submission" date="2017-12" db="EMBL/GenBank/DDBJ databases">
        <title>Sequencing, de novo assembly and annotation of complete genome of a new Thraustochytrid species, strain FCC1311.</title>
        <authorList>
            <person name="Sedici K."/>
            <person name="Godart F."/>
            <person name="Aiese Cigliano R."/>
            <person name="Sanseverino W."/>
            <person name="Barakat M."/>
            <person name="Ortet P."/>
            <person name="Marechal E."/>
            <person name="Cagnac O."/>
            <person name="Amato A."/>
        </authorList>
    </citation>
    <scope>NUCLEOTIDE SEQUENCE [LARGE SCALE GENOMIC DNA]</scope>
</reference>
<evidence type="ECO:0000256" key="6">
    <source>
        <dbReference type="ARBA" id="ARBA00023239"/>
    </source>
</evidence>
<dbReference type="GO" id="GO:0007168">
    <property type="term" value="P:receptor guanylyl cyclase signaling pathway"/>
    <property type="evidence" value="ECO:0007669"/>
    <property type="project" value="TreeGrafter"/>
</dbReference>
<evidence type="ECO:0000256" key="7">
    <source>
        <dbReference type="SAM" id="MobiDB-lite"/>
    </source>
</evidence>
<feature type="transmembrane region" description="Helical" evidence="8">
    <location>
        <begin position="71"/>
        <end position="94"/>
    </location>
</feature>
<dbReference type="GO" id="GO:0001653">
    <property type="term" value="F:peptide receptor activity"/>
    <property type="evidence" value="ECO:0007669"/>
    <property type="project" value="TreeGrafter"/>
</dbReference>
<dbReference type="SUPFAM" id="SSF55073">
    <property type="entry name" value="Nucleotide cyclase"/>
    <property type="match status" value="2"/>
</dbReference>
<name>A0A2R5GIN1_9STRA</name>
<evidence type="ECO:0000256" key="1">
    <source>
        <dbReference type="ARBA" id="ARBA00004370"/>
    </source>
</evidence>
<keyword evidence="2 8" id="KW-0812">Transmembrane</keyword>
<feature type="transmembrane region" description="Helical" evidence="8">
    <location>
        <begin position="506"/>
        <end position="528"/>
    </location>
</feature>
<comment type="caution">
    <text evidence="10">The sequence shown here is derived from an EMBL/GenBank/DDBJ whole genome shotgun (WGS) entry which is preliminary data.</text>
</comment>
<dbReference type="PANTHER" id="PTHR11920">
    <property type="entry name" value="GUANYLYL CYCLASE"/>
    <property type="match status" value="1"/>
</dbReference>
<feature type="region of interest" description="Disordered" evidence="7">
    <location>
        <begin position="385"/>
        <end position="432"/>
    </location>
</feature>
<dbReference type="InterPro" id="IPR029787">
    <property type="entry name" value="Nucleotide_cyclase"/>
</dbReference>
<dbReference type="InterPro" id="IPR050401">
    <property type="entry name" value="Cyclic_nucleotide_synthase"/>
</dbReference>
<keyword evidence="11" id="KW-1185">Reference proteome</keyword>
<dbReference type="SMART" id="SM00044">
    <property type="entry name" value="CYCc"/>
    <property type="match status" value="2"/>
</dbReference>
<dbReference type="InParanoid" id="A0A2R5GIN1"/>
<keyword evidence="4 8" id="KW-1133">Transmembrane helix</keyword>
<evidence type="ECO:0000256" key="2">
    <source>
        <dbReference type="ARBA" id="ARBA00022692"/>
    </source>
</evidence>
<keyword evidence="10" id="KW-0675">Receptor</keyword>
<dbReference type="AlphaFoldDB" id="A0A2R5GIN1"/>
<feature type="compositionally biased region" description="Polar residues" evidence="7">
    <location>
        <begin position="413"/>
        <end position="423"/>
    </location>
</feature>
<feature type="domain" description="Guanylate cyclase" evidence="9">
    <location>
        <begin position="160"/>
        <end position="294"/>
    </location>
</feature>